<gene>
    <name evidence="2" type="ORF">ASJ81_17260</name>
</gene>
<keyword evidence="3" id="KW-1185">Reference proteome</keyword>
<keyword evidence="1" id="KW-0812">Transmembrane</keyword>
<organism evidence="2 3">
    <name type="scientific">Methanosarcina spelaei</name>
    <dbReference type="NCBI Taxonomy" id="1036679"/>
    <lineage>
        <taxon>Archaea</taxon>
        <taxon>Methanobacteriati</taxon>
        <taxon>Methanobacteriota</taxon>
        <taxon>Stenosarchaea group</taxon>
        <taxon>Methanomicrobia</taxon>
        <taxon>Methanosarcinales</taxon>
        <taxon>Methanosarcinaceae</taxon>
        <taxon>Methanosarcina</taxon>
    </lineage>
</organism>
<dbReference type="OrthoDB" id="135741at2157"/>
<name>A0A2A2HWD1_9EURY</name>
<accession>A0A2A2HWD1</accession>
<dbReference type="RefSeq" id="WP_095643616.1">
    <property type="nucleotide sequence ID" value="NZ_LMVP01000074.1"/>
</dbReference>
<feature type="transmembrane region" description="Helical" evidence="1">
    <location>
        <begin position="7"/>
        <end position="29"/>
    </location>
</feature>
<proteinExistence type="predicted"/>
<keyword evidence="1" id="KW-0472">Membrane</keyword>
<reference evidence="2 3" key="1">
    <citation type="journal article" date="2017" name="BMC Genomics">
        <title>Genomic analysis of methanogenic archaea reveals a shift towards energy conservation.</title>
        <authorList>
            <person name="Gilmore S.P."/>
            <person name="Henske J.K."/>
            <person name="Sexton J.A."/>
            <person name="Solomon K.V."/>
            <person name="Seppala S."/>
            <person name="Yoo J.I."/>
            <person name="Huyett L.M."/>
            <person name="Pressman A."/>
            <person name="Cogan J.Z."/>
            <person name="Kivenson V."/>
            <person name="Peng X."/>
            <person name="Tan Y."/>
            <person name="Valentine D.L."/>
            <person name="O'Malley M.A."/>
        </authorList>
    </citation>
    <scope>NUCLEOTIDE SEQUENCE [LARGE SCALE GENOMIC DNA]</scope>
    <source>
        <strain evidence="2 3">MC-15</strain>
    </source>
</reference>
<dbReference type="EMBL" id="LMVP01000074">
    <property type="protein sequence ID" value="PAV13584.1"/>
    <property type="molecule type" value="Genomic_DNA"/>
</dbReference>
<protein>
    <submittedName>
        <fullName evidence="2">Uncharacterized protein</fullName>
    </submittedName>
</protein>
<sequence length="136" mass="15494">MQNIRKILLFLLIIPIVAIIGYYALIFLLGGPALPNFFEIRNNDAGIHEVTVEILNSRNSSMFKESYKLYPDESVSEAKPFSLLYSIGTKNYTFKITLDNGVEEETIPVSLHRWSTPIIVIDRDNEAPIMIMIDMV</sequence>
<evidence type="ECO:0000313" key="3">
    <source>
        <dbReference type="Proteomes" id="UP000218164"/>
    </source>
</evidence>
<comment type="caution">
    <text evidence="2">The sequence shown here is derived from an EMBL/GenBank/DDBJ whole genome shotgun (WGS) entry which is preliminary data.</text>
</comment>
<dbReference type="Proteomes" id="UP000218164">
    <property type="component" value="Unassembled WGS sequence"/>
</dbReference>
<evidence type="ECO:0000313" key="2">
    <source>
        <dbReference type="EMBL" id="PAV13584.1"/>
    </source>
</evidence>
<keyword evidence="1" id="KW-1133">Transmembrane helix</keyword>
<dbReference type="AlphaFoldDB" id="A0A2A2HWD1"/>
<evidence type="ECO:0000256" key="1">
    <source>
        <dbReference type="SAM" id="Phobius"/>
    </source>
</evidence>